<dbReference type="Proteomes" id="UP001162972">
    <property type="component" value="Chromosome 6"/>
</dbReference>
<dbReference type="EMBL" id="JAPFFJ010000016">
    <property type="protein sequence ID" value="KAJ6406386.1"/>
    <property type="molecule type" value="Genomic_DNA"/>
</dbReference>
<name>A0AAD6JJQ2_9ROSI</name>
<keyword evidence="2" id="KW-1185">Reference proteome</keyword>
<accession>A0AAD6JJQ2</accession>
<reference evidence="1 2" key="1">
    <citation type="journal article" date="2023" name="Int. J. Mol. Sci.">
        <title>De Novo Assembly and Annotation of 11 Diverse Shrub Willow (Salix) Genomes Reveals Novel Gene Organization in Sex-Linked Regions.</title>
        <authorList>
            <person name="Hyden B."/>
            <person name="Feng K."/>
            <person name="Yates T.B."/>
            <person name="Jawdy S."/>
            <person name="Cereghino C."/>
            <person name="Smart L.B."/>
            <person name="Muchero W."/>
        </authorList>
    </citation>
    <scope>NUCLEOTIDE SEQUENCE [LARGE SCALE GENOMIC DNA]</scope>
    <source>
        <tissue evidence="1">Shoot tip</tissue>
    </source>
</reference>
<sequence>MICRGDIRAGRQALTSTSRSPLDLEIPLLLDRARDRPRLEVVAQLSSYLLINVFSKSLSRLGMILENPPISFLPNLIHRGAEEQRPYHVVDYLPVGVLARNPCKQVIPREVRPRQVSSEQNRMQDLRSEIAGEEEMLMGLMMLIAQPAILLRLISLMGAVHGAQATSGS</sequence>
<protein>
    <submittedName>
        <fullName evidence="1">Uncharacterized protein</fullName>
    </submittedName>
</protein>
<proteinExistence type="predicted"/>
<evidence type="ECO:0000313" key="1">
    <source>
        <dbReference type="EMBL" id="KAJ6406386.1"/>
    </source>
</evidence>
<evidence type="ECO:0000313" key="2">
    <source>
        <dbReference type="Proteomes" id="UP001162972"/>
    </source>
</evidence>
<comment type="caution">
    <text evidence="1">The sequence shown here is derived from an EMBL/GenBank/DDBJ whole genome shotgun (WGS) entry which is preliminary data.</text>
</comment>
<gene>
    <name evidence="1" type="ORF">OIU84_009994</name>
</gene>
<organism evidence="1 2">
    <name type="scientific">Salix udensis</name>
    <dbReference type="NCBI Taxonomy" id="889485"/>
    <lineage>
        <taxon>Eukaryota</taxon>
        <taxon>Viridiplantae</taxon>
        <taxon>Streptophyta</taxon>
        <taxon>Embryophyta</taxon>
        <taxon>Tracheophyta</taxon>
        <taxon>Spermatophyta</taxon>
        <taxon>Magnoliopsida</taxon>
        <taxon>eudicotyledons</taxon>
        <taxon>Gunneridae</taxon>
        <taxon>Pentapetalae</taxon>
        <taxon>rosids</taxon>
        <taxon>fabids</taxon>
        <taxon>Malpighiales</taxon>
        <taxon>Salicaceae</taxon>
        <taxon>Saliceae</taxon>
        <taxon>Salix</taxon>
    </lineage>
</organism>
<dbReference type="AlphaFoldDB" id="A0AAD6JJQ2"/>